<evidence type="ECO:0000256" key="1">
    <source>
        <dbReference type="ARBA" id="ARBA00004651"/>
    </source>
</evidence>
<keyword evidence="6 7" id="KW-0472">Membrane</keyword>
<keyword evidence="3" id="KW-1003">Cell membrane</keyword>
<keyword evidence="9" id="KW-1185">Reference proteome</keyword>
<dbReference type="EMBL" id="AP024238">
    <property type="protein sequence ID" value="BCO27846.1"/>
    <property type="molecule type" value="Genomic_DNA"/>
</dbReference>
<dbReference type="PANTHER" id="PTHR20855:SF3">
    <property type="entry name" value="LD03007P"/>
    <property type="match status" value="1"/>
</dbReference>
<evidence type="ECO:0000313" key="9">
    <source>
        <dbReference type="Proteomes" id="UP000824366"/>
    </source>
</evidence>
<accession>A0ABM7MNI3</accession>
<protein>
    <recommendedName>
        <fullName evidence="10">Channel protein, hemolysin III family</fullName>
    </recommendedName>
</protein>
<sequence>MRRMSKRPQSLGEEIANSVSHGLACIAAVVSVPYLVASASHQNSASFVGTLVFAATMVLLYLASTLYHAMPEGRTKRVFCKIDHGAIYLFIAGTYTPFALGALHGAWGWSLFAVVWSLAAIGVTLKAFDRLSHPWLSTGLYLAMGWLVVVAAVPLLERVPLQGVMWLVAGGLAYTVGVIFFVLDSRIRYSHTVWHGFVAMGTMCHFVAVQSYAA</sequence>
<dbReference type="InterPro" id="IPR004254">
    <property type="entry name" value="AdipoR/HlyIII-related"/>
</dbReference>
<evidence type="ECO:0000256" key="6">
    <source>
        <dbReference type="ARBA" id="ARBA00023136"/>
    </source>
</evidence>
<reference evidence="8 9" key="1">
    <citation type="journal article" date="2021" name="Microbiol. Spectr.">
        <title>A Single Bacterium Capable of Oxidation and Reduction of Iron at Circumneutral pH.</title>
        <authorList>
            <person name="Kato S."/>
            <person name="Ohkuma M."/>
        </authorList>
    </citation>
    <scope>NUCLEOTIDE SEQUENCE [LARGE SCALE GENOMIC DNA]</scope>
    <source>
        <strain evidence="8 9">MIZ03</strain>
    </source>
</reference>
<feature type="transmembrane region" description="Helical" evidence="7">
    <location>
        <begin position="85"/>
        <end position="103"/>
    </location>
</feature>
<evidence type="ECO:0000256" key="5">
    <source>
        <dbReference type="ARBA" id="ARBA00022989"/>
    </source>
</evidence>
<dbReference type="InterPro" id="IPR005744">
    <property type="entry name" value="Hy-lIII"/>
</dbReference>
<proteinExistence type="inferred from homology"/>
<dbReference type="NCBIfam" id="TIGR01065">
    <property type="entry name" value="hlyIII"/>
    <property type="match status" value="1"/>
</dbReference>
<dbReference type="PANTHER" id="PTHR20855">
    <property type="entry name" value="ADIPOR/PROGESTIN RECEPTOR-RELATED"/>
    <property type="match status" value="1"/>
</dbReference>
<keyword evidence="5 7" id="KW-1133">Transmembrane helix</keyword>
<feature type="transmembrane region" description="Helical" evidence="7">
    <location>
        <begin position="45"/>
        <end position="64"/>
    </location>
</feature>
<feature type="transmembrane region" description="Helical" evidence="7">
    <location>
        <begin position="21"/>
        <end position="39"/>
    </location>
</feature>
<comment type="subcellular location">
    <subcellularLocation>
        <location evidence="1">Cell membrane</location>
        <topology evidence="1">Multi-pass membrane protein</topology>
    </subcellularLocation>
</comment>
<dbReference type="Pfam" id="PF03006">
    <property type="entry name" value="HlyIII"/>
    <property type="match status" value="1"/>
</dbReference>
<name>A0ABM7MNI3_9BURK</name>
<feature type="transmembrane region" description="Helical" evidence="7">
    <location>
        <begin position="163"/>
        <end position="183"/>
    </location>
</feature>
<evidence type="ECO:0000256" key="7">
    <source>
        <dbReference type="SAM" id="Phobius"/>
    </source>
</evidence>
<dbReference type="RefSeq" id="WP_223912981.1">
    <property type="nucleotide sequence ID" value="NZ_AP024238.1"/>
</dbReference>
<organism evidence="8 9">
    <name type="scientific">Rhodoferax lithotrophicus</name>
    <dbReference type="NCBI Taxonomy" id="2798804"/>
    <lineage>
        <taxon>Bacteria</taxon>
        <taxon>Pseudomonadati</taxon>
        <taxon>Pseudomonadota</taxon>
        <taxon>Betaproteobacteria</taxon>
        <taxon>Burkholderiales</taxon>
        <taxon>Comamonadaceae</taxon>
        <taxon>Rhodoferax</taxon>
    </lineage>
</organism>
<keyword evidence="4 7" id="KW-0812">Transmembrane</keyword>
<evidence type="ECO:0000313" key="8">
    <source>
        <dbReference type="EMBL" id="BCO27846.1"/>
    </source>
</evidence>
<feature type="transmembrane region" description="Helical" evidence="7">
    <location>
        <begin position="192"/>
        <end position="213"/>
    </location>
</feature>
<dbReference type="Proteomes" id="UP000824366">
    <property type="component" value="Chromosome"/>
</dbReference>
<evidence type="ECO:0008006" key="10">
    <source>
        <dbReference type="Google" id="ProtNLM"/>
    </source>
</evidence>
<feature type="transmembrane region" description="Helical" evidence="7">
    <location>
        <begin position="140"/>
        <end position="157"/>
    </location>
</feature>
<evidence type="ECO:0000256" key="3">
    <source>
        <dbReference type="ARBA" id="ARBA00022475"/>
    </source>
</evidence>
<evidence type="ECO:0000256" key="2">
    <source>
        <dbReference type="ARBA" id="ARBA00008488"/>
    </source>
</evidence>
<evidence type="ECO:0000256" key="4">
    <source>
        <dbReference type="ARBA" id="ARBA00022692"/>
    </source>
</evidence>
<gene>
    <name evidence="8" type="ORF">MIZ03_2737</name>
</gene>
<comment type="similarity">
    <text evidence="2">Belongs to the UPF0073 (Hly-III) family.</text>
</comment>